<dbReference type="Gene3D" id="3.90.1150.10">
    <property type="entry name" value="Aspartate Aminotransferase, domain 1"/>
    <property type="match status" value="1"/>
</dbReference>
<dbReference type="RefSeq" id="WP_138129415.1">
    <property type="nucleotide sequence ID" value="NZ_SWLG01000028.1"/>
</dbReference>
<dbReference type="InterPro" id="IPR015421">
    <property type="entry name" value="PyrdxlP-dep_Trfase_major"/>
</dbReference>
<proteinExistence type="inferred from homology"/>
<evidence type="ECO:0000256" key="3">
    <source>
        <dbReference type="ARBA" id="ARBA00012239"/>
    </source>
</evidence>
<sequence>MIYFDNAASSFPKPPAVSEAVMEAITEYGANPGRSGHALATRAGNVINQTRKKLAGLFGLSDPNHVVFANNATAALNQGIKGFPFTKGDHVLTTSYEHNSVRRPLEALKREKGIAVSYFKPEQNGDFDIGQFEKEILPETRMIIASHASNLTGMILPIEEIGELAKKRNIRFLVDASQSAGILPIHMEKMHIDLLAFPGHKGLLGPQGTGALLIGGTIDLNPLIHGGTGGASEEIGQPDEMPARFESGTLNTPGIAGLSAGIDEVNRLGIRQIFGHEWELTKRFMDGLDIIGGITYYGPEKNVERTSVVPFTIEGIDSHEIAIILDQHYQMAVRAGLHCSPIGHESIGTIEKGAVRVSFGLYNTTEEVEKLLQAIEEIKIGYLG</sequence>
<dbReference type="InterPro" id="IPR010969">
    <property type="entry name" value="Cys_dSase-rel_unknwn_funct"/>
</dbReference>
<dbReference type="PANTHER" id="PTHR43586">
    <property type="entry name" value="CYSTEINE DESULFURASE"/>
    <property type="match status" value="1"/>
</dbReference>
<dbReference type="EC" id="2.8.1.7" evidence="3"/>
<dbReference type="InterPro" id="IPR000192">
    <property type="entry name" value="Aminotrans_V_dom"/>
</dbReference>
<keyword evidence="9" id="KW-1185">Reference proteome</keyword>
<organism evidence="8 9">
    <name type="scientific">Exobacillus caeni</name>
    <dbReference type="NCBI Taxonomy" id="2574798"/>
    <lineage>
        <taxon>Bacteria</taxon>
        <taxon>Bacillati</taxon>
        <taxon>Bacillota</taxon>
        <taxon>Bacilli</taxon>
        <taxon>Bacillales</taxon>
        <taxon>Guptibacillaceae</taxon>
        <taxon>Exobacillus</taxon>
    </lineage>
</organism>
<keyword evidence="4 8" id="KW-0808">Transferase</keyword>
<evidence type="ECO:0000313" key="9">
    <source>
        <dbReference type="Proteomes" id="UP000308230"/>
    </source>
</evidence>
<dbReference type="InterPro" id="IPR015424">
    <property type="entry name" value="PyrdxlP-dep_Trfase"/>
</dbReference>
<dbReference type="GO" id="GO:0031071">
    <property type="term" value="F:cysteine desulfurase activity"/>
    <property type="evidence" value="ECO:0007669"/>
    <property type="project" value="UniProtKB-EC"/>
</dbReference>
<dbReference type="CDD" id="cd06453">
    <property type="entry name" value="SufS_like"/>
    <property type="match status" value="1"/>
</dbReference>
<dbReference type="EMBL" id="SWLG01000028">
    <property type="protein sequence ID" value="TLS35140.1"/>
    <property type="molecule type" value="Genomic_DNA"/>
</dbReference>
<dbReference type="PANTHER" id="PTHR43586:SF4">
    <property type="entry name" value="ISOPENICILLIN N EPIMERASE"/>
    <property type="match status" value="1"/>
</dbReference>
<comment type="catalytic activity">
    <reaction evidence="6">
        <text>(sulfur carrier)-H + L-cysteine = (sulfur carrier)-SH + L-alanine</text>
        <dbReference type="Rhea" id="RHEA:43892"/>
        <dbReference type="Rhea" id="RHEA-COMP:14737"/>
        <dbReference type="Rhea" id="RHEA-COMP:14739"/>
        <dbReference type="ChEBI" id="CHEBI:29917"/>
        <dbReference type="ChEBI" id="CHEBI:35235"/>
        <dbReference type="ChEBI" id="CHEBI:57972"/>
        <dbReference type="ChEBI" id="CHEBI:64428"/>
        <dbReference type="EC" id="2.8.1.7"/>
    </reaction>
</comment>
<dbReference type="Pfam" id="PF00266">
    <property type="entry name" value="Aminotran_5"/>
    <property type="match status" value="1"/>
</dbReference>
<evidence type="ECO:0000256" key="4">
    <source>
        <dbReference type="ARBA" id="ARBA00022679"/>
    </source>
</evidence>
<dbReference type="AlphaFoldDB" id="A0A5R9EYK1"/>
<name>A0A5R9EYK1_9BACL</name>
<dbReference type="InterPro" id="IPR015422">
    <property type="entry name" value="PyrdxlP-dep_Trfase_small"/>
</dbReference>
<dbReference type="InterPro" id="IPR016454">
    <property type="entry name" value="Cysteine_dSase"/>
</dbReference>
<dbReference type="Gene3D" id="3.40.640.10">
    <property type="entry name" value="Type I PLP-dependent aspartate aminotransferase-like (Major domain)"/>
    <property type="match status" value="1"/>
</dbReference>
<dbReference type="InterPro" id="IPR010970">
    <property type="entry name" value="Cys_dSase_SufS"/>
</dbReference>
<keyword evidence="5" id="KW-0663">Pyridoxal phosphate</keyword>
<dbReference type="GO" id="GO:0006534">
    <property type="term" value="P:cysteine metabolic process"/>
    <property type="evidence" value="ECO:0007669"/>
    <property type="project" value="InterPro"/>
</dbReference>
<evidence type="ECO:0000259" key="7">
    <source>
        <dbReference type="Pfam" id="PF00266"/>
    </source>
</evidence>
<comment type="cofactor">
    <cofactor evidence="1">
        <name>pyridoxal 5'-phosphate</name>
        <dbReference type="ChEBI" id="CHEBI:597326"/>
    </cofactor>
</comment>
<evidence type="ECO:0000256" key="2">
    <source>
        <dbReference type="ARBA" id="ARBA00010447"/>
    </source>
</evidence>
<dbReference type="NCBIfam" id="TIGR01977">
    <property type="entry name" value="am_tr_V_EF2568"/>
    <property type="match status" value="1"/>
</dbReference>
<evidence type="ECO:0000256" key="5">
    <source>
        <dbReference type="ARBA" id="ARBA00022898"/>
    </source>
</evidence>
<evidence type="ECO:0000256" key="6">
    <source>
        <dbReference type="ARBA" id="ARBA00050776"/>
    </source>
</evidence>
<dbReference type="Proteomes" id="UP000308230">
    <property type="component" value="Unassembled WGS sequence"/>
</dbReference>
<accession>A0A5R9EYK1</accession>
<gene>
    <name evidence="8" type="ORF">FCL54_22050</name>
</gene>
<comment type="similarity">
    <text evidence="2">Belongs to the class-V pyridoxal-phosphate-dependent aminotransferase family. Csd subfamily.</text>
</comment>
<feature type="domain" description="Aminotransferase class V" evidence="7">
    <location>
        <begin position="2"/>
        <end position="371"/>
    </location>
</feature>
<evidence type="ECO:0000313" key="8">
    <source>
        <dbReference type="EMBL" id="TLS35140.1"/>
    </source>
</evidence>
<dbReference type="GO" id="GO:0008483">
    <property type="term" value="F:transaminase activity"/>
    <property type="evidence" value="ECO:0007669"/>
    <property type="project" value="UniProtKB-KW"/>
</dbReference>
<protein>
    <recommendedName>
        <fullName evidence="3">cysteine desulfurase</fullName>
        <ecNumber evidence="3">2.8.1.7</ecNumber>
    </recommendedName>
</protein>
<dbReference type="OrthoDB" id="9804366at2"/>
<dbReference type="SUPFAM" id="SSF53383">
    <property type="entry name" value="PLP-dependent transferases"/>
    <property type="match status" value="1"/>
</dbReference>
<dbReference type="PIRSF" id="PIRSF005572">
    <property type="entry name" value="NifS"/>
    <property type="match status" value="1"/>
</dbReference>
<dbReference type="GO" id="GO:0030170">
    <property type="term" value="F:pyridoxal phosphate binding"/>
    <property type="evidence" value="ECO:0007669"/>
    <property type="project" value="InterPro"/>
</dbReference>
<comment type="caution">
    <text evidence="8">The sequence shown here is derived from an EMBL/GenBank/DDBJ whole genome shotgun (WGS) entry which is preliminary data.</text>
</comment>
<reference evidence="8 9" key="1">
    <citation type="submission" date="2019-04" db="EMBL/GenBank/DDBJ databases">
        <title>Bacillus caeni sp. nov., a bacterium isolated from mangrove sediment.</title>
        <authorList>
            <person name="Huang H."/>
            <person name="Mo K."/>
            <person name="Hu Y."/>
        </authorList>
    </citation>
    <scope>NUCLEOTIDE SEQUENCE [LARGE SCALE GENOMIC DNA]</scope>
    <source>
        <strain evidence="8 9">HB172195</strain>
    </source>
</reference>
<keyword evidence="8" id="KW-0032">Aminotransferase</keyword>
<evidence type="ECO:0000256" key="1">
    <source>
        <dbReference type="ARBA" id="ARBA00001933"/>
    </source>
</evidence>